<evidence type="ECO:0000313" key="1">
    <source>
        <dbReference type="EMBL" id="OHB14705.1"/>
    </source>
</evidence>
<gene>
    <name evidence="1" type="ORF">A2431_00125</name>
</gene>
<dbReference type="EMBL" id="MHWW01000016">
    <property type="protein sequence ID" value="OHB14705.1"/>
    <property type="molecule type" value="Genomic_DNA"/>
</dbReference>
<organism evidence="1 2">
    <name type="scientific">Candidatus Zambryskibacteria bacterium RIFOXYC1_FULL_39_10</name>
    <dbReference type="NCBI Taxonomy" id="1802779"/>
    <lineage>
        <taxon>Bacteria</taxon>
        <taxon>Candidatus Zambryskiibacteriota</taxon>
    </lineage>
</organism>
<accession>A0A1G2UZA6</accession>
<reference evidence="1 2" key="1">
    <citation type="journal article" date="2016" name="Nat. Commun.">
        <title>Thousands of microbial genomes shed light on interconnected biogeochemical processes in an aquifer system.</title>
        <authorList>
            <person name="Anantharaman K."/>
            <person name="Brown C.T."/>
            <person name="Hug L.A."/>
            <person name="Sharon I."/>
            <person name="Castelle C.J."/>
            <person name="Probst A.J."/>
            <person name="Thomas B.C."/>
            <person name="Singh A."/>
            <person name="Wilkins M.J."/>
            <person name="Karaoz U."/>
            <person name="Brodie E.L."/>
            <person name="Williams K.H."/>
            <person name="Hubbard S.S."/>
            <person name="Banfield J.F."/>
        </authorList>
    </citation>
    <scope>NUCLEOTIDE SEQUENCE [LARGE SCALE GENOMIC DNA]</scope>
</reference>
<comment type="caution">
    <text evidence="1">The sequence shown here is derived from an EMBL/GenBank/DDBJ whole genome shotgun (WGS) entry which is preliminary data.</text>
</comment>
<dbReference type="Proteomes" id="UP000177697">
    <property type="component" value="Unassembled WGS sequence"/>
</dbReference>
<dbReference type="AlphaFoldDB" id="A0A1G2UZA6"/>
<proteinExistence type="predicted"/>
<evidence type="ECO:0000313" key="2">
    <source>
        <dbReference type="Proteomes" id="UP000177697"/>
    </source>
</evidence>
<sequence>MNIKTRLNSMAIAVANLMKEDGQNFYTAFDTVFASSNFPEHEKEWVQKNVGARMNWRRQMKRCRSSKPAPPKSAPLVRTPKAVQVQLMNIHGYPD</sequence>
<protein>
    <submittedName>
        <fullName evidence="1">Uncharacterized protein</fullName>
    </submittedName>
</protein>
<name>A0A1G2UZA6_9BACT</name>